<reference evidence="6 7" key="1">
    <citation type="submission" date="2019-12" db="EMBL/GenBank/DDBJ databases">
        <authorList>
            <person name="Floudas D."/>
            <person name="Bentzer J."/>
            <person name="Ahren D."/>
            <person name="Johansson T."/>
            <person name="Persson P."/>
            <person name="Tunlid A."/>
        </authorList>
    </citation>
    <scope>NUCLEOTIDE SEQUENCE [LARGE SCALE GENOMIC DNA]</scope>
    <source>
        <strain evidence="6 7">CBS 102.39</strain>
    </source>
</reference>
<evidence type="ECO:0000313" key="7">
    <source>
        <dbReference type="Proteomes" id="UP000521872"/>
    </source>
</evidence>
<keyword evidence="4" id="KW-0472">Membrane</keyword>
<dbReference type="PANTHER" id="PTHR11360">
    <property type="entry name" value="MONOCARBOXYLATE TRANSPORTER"/>
    <property type="match status" value="1"/>
</dbReference>
<comment type="similarity">
    <text evidence="2">Belongs to the major facilitator superfamily. Monocarboxylate porter (TC 2.A.1.13) family.</text>
</comment>
<feature type="compositionally biased region" description="Polar residues" evidence="3">
    <location>
        <begin position="24"/>
        <end position="41"/>
    </location>
</feature>
<evidence type="ECO:0000256" key="1">
    <source>
        <dbReference type="ARBA" id="ARBA00004141"/>
    </source>
</evidence>
<comment type="subcellular location">
    <subcellularLocation>
        <location evidence="1">Membrane</location>
        <topology evidence="1">Multi-pass membrane protein</topology>
    </subcellularLocation>
</comment>
<feature type="region of interest" description="Disordered" evidence="3">
    <location>
        <begin position="1"/>
        <end position="41"/>
    </location>
</feature>
<keyword evidence="4" id="KW-1133">Transmembrane helix</keyword>
<gene>
    <name evidence="6" type="ORF">D9613_003703</name>
</gene>
<dbReference type="EMBL" id="JAACJL010000057">
    <property type="protein sequence ID" value="KAF4612311.1"/>
    <property type="molecule type" value="Genomic_DNA"/>
</dbReference>
<feature type="transmembrane region" description="Helical" evidence="4">
    <location>
        <begin position="221"/>
        <end position="241"/>
    </location>
</feature>
<evidence type="ECO:0000313" key="6">
    <source>
        <dbReference type="EMBL" id="KAF4612311.1"/>
    </source>
</evidence>
<protein>
    <recommendedName>
        <fullName evidence="5">Major facilitator superfamily (MFS) profile domain-containing protein</fullName>
    </recommendedName>
</protein>
<accession>A0A8H4VIN6</accession>
<evidence type="ECO:0000256" key="3">
    <source>
        <dbReference type="SAM" id="MobiDB-lite"/>
    </source>
</evidence>
<feature type="transmembrane region" description="Helical" evidence="4">
    <location>
        <begin position="149"/>
        <end position="173"/>
    </location>
</feature>
<organism evidence="6 7">
    <name type="scientific">Agrocybe pediades</name>
    <dbReference type="NCBI Taxonomy" id="84607"/>
    <lineage>
        <taxon>Eukaryota</taxon>
        <taxon>Fungi</taxon>
        <taxon>Dikarya</taxon>
        <taxon>Basidiomycota</taxon>
        <taxon>Agaricomycotina</taxon>
        <taxon>Agaricomycetes</taxon>
        <taxon>Agaricomycetidae</taxon>
        <taxon>Agaricales</taxon>
        <taxon>Agaricineae</taxon>
        <taxon>Strophariaceae</taxon>
        <taxon>Agrocybe</taxon>
    </lineage>
</organism>
<feature type="transmembrane region" description="Helical" evidence="4">
    <location>
        <begin position="389"/>
        <end position="409"/>
    </location>
</feature>
<dbReference type="Pfam" id="PF07690">
    <property type="entry name" value="MFS_1"/>
    <property type="match status" value="1"/>
</dbReference>
<feature type="transmembrane region" description="Helical" evidence="4">
    <location>
        <begin position="353"/>
        <end position="377"/>
    </location>
</feature>
<feature type="transmembrane region" description="Helical" evidence="4">
    <location>
        <begin position="262"/>
        <end position="279"/>
    </location>
</feature>
<feature type="transmembrane region" description="Helical" evidence="4">
    <location>
        <begin position="95"/>
        <end position="115"/>
    </location>
</feature>
<dbReference type="Proteomes" id="UP000521872">
    <property type="component" value="Unassembled WGS sequence"/>
</dbReference>
<dbReference type="GO" id="GO:0016020">
    <property type="term" value="C:membrane"/>
    <property type="evidence" value="ECO:0007669"/>
    <property type="project" value="UniProtKB-SubCell"/>
</dbReference>
<dbReference type="AlphaFoldDB" id="A0A8H4VIN6"/>
<dbReference type="SUPFAM" id="SSF103473">
    <property type="entry name" value="MFS general substrate transporter"/>
    <property type="match status" value="1"/>
</dbReference>
<feature type="transmembrane region" description="Helical" evidence="4">
    <location>
        <begin position="122"/>
        <end position="143"/>
    </location>
</feature>
<keyword evidence="4" id="KW-0812">Transmembrane</keyword>
<dbReference type="Gene3D" id="1.20.1250.20">
    <property type="entry name" value="MFS general substrate transporter like domains"/>
    <property type="match status" value="2"/>
</dbReference>
<dbReference type="InterPro" id="IPR050327">
    <property type="entry name" value="Proton-linked_MCT"/>
</dbReference>
<proteinExistence type="inferred from homology"/>
<keyword evidence="7" id="KW-1185">Reference proteome</keyword>
<feature type="transmembrane region" description="Helical" evidence="4">
    <location>
        <begin position="299"/>
        <end position="316"/>
    </location>
</feature>
<feature type="transmembrane region" description="Helical" evidence="4">
    <location>
        <begin position="328"/>
        <end position="347"/>
    </location>
</feature>
<sequence>MSSVTESGLPPARASPSSAEKDTTVPTQSNSHPPVGGNTQKSFDHASFPDGGLQAWLTVAGAPFSRTYQISYTSSFGVYQDFYVREYITNVSPSAVSWIGSTNAFITIAGGVISGRLYDRGYFYHLIWGGCSLSVFSLFMLSLAKPNHYYQVFLAHGIGAGLGGGIIYIPSVAVMSQYFQRRRALAMTIVASGASLGAVIHPIMLNHLFHSKLGFGNSVRASAGLVGGLLLIACCLMRTRLPVQKKHVDQRQILRKLVKDKPYVFTSLALFTFSIGFYFPQFYLQLDATTHHLSPTFSFYSLVIVNFCSGFGRIASGLVANKINVADMVVVSSFAISVVIFGMIGLASVTSVVLIGVFYGFFIGIYVGLNGPLLVMLTSDLSELGVRMGIAYLFSGLGNLIGPPISGALLTDKFIWWKPAVFNGAMTMLGASFYLLMAIFHRRALTTGASKS</sequence>
<dbReference type="PANTHER" id="PTHR11360:SF234">
    <property type="entry name" value="MFS-TYPE TRANSPORTER DBAD-RELATED"/>
    <property type="match status" value="1"/>
</dbReference>
<dbReference type="InterPro" id="IPR020846">
    <property type="entry name" value="MFS_dom"/>
</dbReference>
<evidence type="ECO:0000259" key="5">
    <source>
        <dbReference type="PROSITE" id="PS50850"/>
    </source>
</evidence>
<feature type="domain" description="Major facilitator superfamily (MFS) profile" evidence="5">
    <location>
        <begin position="55"/>
        <end position="442"/>
    </location>
</feature>
<dbReference type="PROSITE" id="PS50850">
    <property type="entry name" value="MFS"/>
    <property type="match status" value="1"/>
</dbReference>
<feature type="transmembrane region" description="Helical" evidence="4">
    <location>
        <begin position="185"/>
        <end position="209"/>
    </location>
</feature>
<evidence type="ECO:0000256" key="4">
    <source>
        <dbReference type="SAM" id="Phobius"/>
    </source>
</evidence>
<dbReference type="GO" id="GO:0022857">
    <property type="term" value="F:transmembrane transporter activity"/>
    <property type="evidence" value="ECO:0007669"/>
    <property type="project" value="InterPro"/>
</dbReference>
<evidence type="ECO:0000256" key="2">
    <source>
        <dbReference type="ARBA" id="ARBA00006727"/>
    </source>
</evidence>
<comment type="caution">
    <text evidence="6">The sequence shown here is derived from an EMBL/GenBank/DDBJ whole genome shotgun (WGS) entry which is preliminary data.</text>
</comment>
<dbReference type="InterPro" id="IPR011701">
    <property type="entry name" value="MFS"/>
</dbReference>
<dbReference type="InterPro" id="IPR036259">
    <property type="entry name" value="MFS_trans_sf"/>
</dbReference>
<name>A0A8H4VIN6_9AGAR</name>
<feature type="transmembrane region" description="Helical" evidence="4">
    <location>
        <begin position="421"/>
        <end position="440"/>
    </location>
</feature>